<feature type="compositionally biased region" description="Polar residues" evidence="2">
    <location>
        <begin position="40"/>
        <end position="62"/>
    </location>
</feature>
<protein>
    <submittedName>
        <fullName evidence="4">Retrovirus-related Pol polyprotein from type-1 retrotransposable element R2</fullName>
    </submittedName>
</protein>
<accession>A0A8X6MAG1</accession>
<feature type="compositionally biased region" description="Basic and acidic residues" evidence="2">
    <location>
        <begin position="203"/>
        <end position="216"/>
    </location>
</feature>
<feature type="region of interest" description="Disordered" evidence="2">
    <location>
        <begin position="203"/>
        <end position="222"/>
    </location>
</feature>
<gene>
    <name evidence="4" type="primary">PO21_10</name>
    <name evidence="4" type="ORF">TNIN_215341</name>
</gene>
<reference evidence="4" key="1">
    <citation type="submission" date="2020-08" db="EMBL/GenBank/DDBJ databases">
        <title>Multicomponent nature underlies the extraordinary mechanical properties of spider dragline silk.</title>
        <authorList>
            <person name="Kono N."/>
            <person name="Nakamura H."/>
            <person name="Mori M."/>
            <person name="Yoshida Y."/>
            <person name="Ohtoshi R."/>
            <person name="Malay A.D."/>
            <person name="Moran D.A.P."/>
            <person name="Tomita M."/>
            <person name="Numata K."/>
            <person name="Arakawa K."/>
        </authorList>
    </citation>
    <scope>NUCLEOTIDE SEQUENCE</scope>
</reference>
<feature type="compositionally biased region" description="Basic and acidic residues" evidence="2">
    <location>
        <begin position="63"/>
        <end position="73"/>
    </location>
</feature>
<dbReference type="EMBL" id="BMAV01024848">
    <property type="protein sequence ID" value="GFS36604.1"/>
    <property type="molecule type" value="Genomic_DNA"/>
</dbReference>
<comment type="caution">
    <text evidence="4">The sequence shown here is derived from an EMBL/GenBank/DDBJ whole genome shotgun (WGS) entry which is preliminary data.</text>
</comment>
<feature type="region of interest" description="Disordered" evidence="2">
    <location>
        <begin position="389"/>
        <end position="443"/>
    </location>
</feature>
<dbReference type="PROSITE" id="PS50157">
    <property type="entry name" value="ZINC_FINGER_C2H2_2"/>
    <property type="match status" value="1"/>
</dbReference>
<feature type="region of interest" description="Disordered" evidence="2">
    <location>
        <begin position="228"/>
        <end position="252"/>
    </location>
</feature>
<evidence type="ECO:0000256" key="1">
    <source>
        <dbReference type="PROSITE-ProRule" id="PRU00042"/>
    </source>
</evidence>
<name>A0A8X6MAG1_9ARAC</name>
<dbReference type="GO" id="GO:0008270">
    <property type="term" value="F:zinc ion binding"/>
    <property type="evidence" value="ECO:0007669"/>
    <property type="project" value="UniProtKB-KW"/>
</dbReference>
<keyword evidence="1" id="KW-0863">Zinc-finger</keyword>
<evidence type="ECO:0000313" key="5">
    <source>
        <dbReference type="Proteomes" id="UP000886998"/>
    </source>
</evidence>
<dbReference type="InterPro" id="IPR013087">
    <property type="entry name" value="Znf_C2H2_type"/>
</dbReference>
<dbReference type="AlphaFoldDB" id="A0A8X6MAG1"/>
<organism evidence="4 5">
    <name type="scientific">Trichonephila inaurata madagascariensis</name>
    <dbReference type="NCBI Taxonomy" id="2747483"/>
    <lineage>
        <taxon>Eukaryota</taxon>
        <taxon>Metazoa</taxon>
        <taxon>Ecdysozoa</taxon>
        <taxon>Arthropoda</taxon>
        <taxon>Chelicerata</taxon>
        <taxon>Arachnida</taxon>
        <taxon>Araneae</taxon>
        <taxon>Araneomorphae</taxon>
        <taxon>Entelegynae</taxon>
        <taxon>Araneoidea</taxon>
        <taxon>Nephilidae</taxon>
        <taxon>Trichonephila</taxon>
        <taxon>Trichonephila inaurata</taxon>
    </lineage>
</organism>
<keyword evidence="5" id="KW-1185">Reference proteome</keyword>
<proteinExistence type="predicted"/>
<dbReference type="SMART" id="SM00355">
    <property type="entry name" value="ZnF_C2H2"/>
    <property type="match status" value="4"/>
</dbReference>
<feature type="region of interest" description="Disordered" evidence="2">
    <location>
        <begin position="1"/>
        <end position="88"/>
    </location>
</feature>
<keyword evidence="1" id="KW-0862">Zinc</keyword>
<feature type="compositionally biased region" description="Basic residues" evidence="2">
    <location>
        <begin position="408"/>
        <end position="418"/>
    </location>
</feature>
<dbReference type="Proteomes" id="UP000886998">
    <property type="component" value="Unassembled WGS sequence"/>
</dbReference>
<evidence type="ECO:0000313" key="4">
    <source>
        <dbReference type="EMBL" id="GFS36604.1"/>
    </source>
</evidence>
<keyword evidence="1" id="KW-0479">Metal-binding</keyword>
<evidence type="ECO:0000259" key="3">
    <source>
        <dbReference type="PROSITE" id="PS50157"/>
    </source>
</evidence>
<dbReference type="PROSITE" id="PS00028">
    <property type="entry name" value="ZINC_FINGER_C2H2_1"/>
    <property type="match status" value="2"/>
</dbReference>
<evidence type="ECO:0000256" key="2">
    <source>
        <dbReference type="SAM" id="MobiDB-lite"/>
    </source>
</evidence>
<sequence length="681" mass="76209">MEKTRQPFESPEVVESPNTTKLPTPTFKPESRNKEESSPSKDPTTQVAPPSPNIKKTSSNDRSSVDPLKKDNSTEASPTLPIRPPSPPAEQRKFLCVFCEKPLKTQQGLNRHLWAVHKRRLNRPDSFPAANPTLKSVSSPPKRGRWCTECANYVADGLSPENLKTQVHGTPKPVVDPQPLFFKCTRCDFEAKSKKGLFYHERQQHPKQTTRIEDNKTSTSSMPAVEVTVSTTGSGDTEARTDQVPPIKDDCPKKDGNITKNSSCGDGDPRPSIPDIALRGNVLNFAFPLCSLFKCPVAGCAFKCKTKNWFTSNNSLRRHISVCHRQQVTRSAYFCRECRQPFSCKPSSHPCFKGAPFLIEPSTRSEWECSQCGAHFPSRVGRDNHVLSHKRDKIKEDEIPVQVPVPSRTRKKNRRKKIQNLSEGNPSSTSLAAPPPPPNPFLVAPEVSHESPLINVEECQVLASFKDPLNQLLEVDDLPGAKPDFFALVEDIVTVVRDHFHLRPPGQSPTTARKALDLHDPQAVQKCYAWNRRKLIRQLTSNNTERCRIAKDTLVQHFSSVWQAPAVPLELRDVRPPERPPIISQFSPKFVASCLQSAENSAPGPDGIMYKHWREVDPGSKILCRVFNTCLKLKDVPPSWKNSSTILIHKDGEVDQINNWRPIALSNTTSTIIVLLAEAFC</sequence>
<feature type="compositionally biased region" description="Basic and acidic residues" evidence="2">
    <location>
        <begin position="237"/>
        <end position="252"/>
    </location>
</feature>
<dbReference type="OrthoDB" id="6778023at2759"/>
<feature type="domain" description="C2H2-type" evidence="3">
    <location>
        <begin position="367"/>
        <end position="394"/>
    </location>
</feature>
<feature type="compositionally biased region" description="Basic and acidic residues" evidence="2">
    <location>
        <begin position="29"/>
        <end position="39"/>
    </location>
</feature>